<proteinExistence type="predicted"/>
<protein>
    <submittedName>
        <fullName evidence="6">Diacylglycerol kinase family lipid kinase</fullName>
    </submittedName>
</protein>
<name>A0ABP9ADL8_9SPHI</name>
<evidence type="ECO:0000313" key="7">
    <source>
        <dbReference type="Proteomes" id="UP001501411"/>
    </source>
</evidence>
<accession>A0ABP9ADL8</accession>
<dbReference type="InterPro" id="IPR045540">
    <property type="entry name" value="YegS/DAGK_C"/>
</dbReference>
<dbReference type="Gene3D" id="3.40.50.10330">
    <property type="entry name" value="Probable inorganic polyphosphate/atp-NAD kinase, domain 1"/>
    <property type="match status" value="1"/>
</dbReference>
<keyword evidence="7" id="KW-1185">Reference proteome</keyword>
<organism evidence="6 7">
    <name type="scientific">Olivibacter ginsenosidimutans</name>
    <dbReference type="NCBI Taxonomy" id="1176537"/>
    <lineage>
        <taxon>Bacteria</taxon>
        <taxon>Pseudomonadati</taxon>
        <taxon>Bacteroidota</taxon>
        <taxon>Sphingobacteriia</taxon>
        <taxon>Sphingobacteriales</taxon>
        <taxon>Sphingobacteriaceae</taxon>
        <taxon>Olivibacter</taxon>
    </lineage>
</organism>
<reference evidence="7" key="1">
    <citation type="journal article" date="2019" name="Int. J. Syst. Evol. Microbiol.">
        <title>The Global Catalogue of Microorganisms (GCM) 10K type strain sequencing project: providing services to taxonomists for standard genome sequencing and annotation.</title>
        <authorList>
            <consortium name="The Broad Institute Genomics Platform"/>
            <consortium name="The Broad Institute Genome Sequencing Center for Infectious Disease"/>
            <person name="Wu L."/>
            <person name="Ma J."/>
        </authorList>
    </citation>
    <scope>NUCLEOTIDE SEQUENCE [LARGE SCALE GENOMIC DNA]</scope>
    <source>
        <strain evidence="7">JCM 18200</strain>
    </source>
</reference>
<dbReference type="GO" id="GO:0016301">
    <property type="term" value="F:kinase activity"/>
    <property type="evidence" value="ECO:0007669"/>
    <property type="project" value="UniProtKB-KW"/>
</dbReference>
<feature type="domain" description="DAGKc" evidence="5">
    <location>
        <begin position="1"/>
        <end position="125"/>
    </location>
</feature>
<dbReference type="InterPro" id="IPR001206">
    <property type="entry name" value="Diacylglycerol_kinase_cat_dom"/>
</dbReference>
<keyword evidence="3 6" id="KW-0418">Kinase</keyword>
<dbReference type="PANTHER" id="PTHR12358:SF54">
    <property type="entry name" value="SPHINGOSINE KINASE RELATED PROTEIN"/>
    <property type="match status" value="1"/>
</dbReference>
<evidence type="ECO:0000256" key="2">
    <source>
        <dbReference type="ARBA" id="ARBA00022741"/>
    </source>
</evidence>
<keyword evidence="4" id="KW-0067">ATP-binding</keyword>
<evidence type="ECO:0000256" key="3">
    <source>
        <dbReference type="ARBA" id="ARBA00022777"/>
    </source>
</evidence>
<dbReference type="InterPro" id="IPR050187">
    <property type="entry name" value="Lipid_Phosphate_FormReg"/>
</dbReference>
<dbReference type="Pfam" id="PF19279">
    <property type="entry name" value="YegS_C"/>
    <property type="match status" value="1"/>
</dbReference>
<dbReference type="InterPro" id="IPR016064">
    <property type="entry name" value="NAD/diacylglycerol_kinase_sf"/>
</dbReference>
<comment type="caution">
    <text evidence="6">The sequence shown here is derived from an EMBL/GenBank/DDBJ whole genome shotgun (WGS) entry which is preliminary data.</text>
</comment>
<dbReference type="PANTHER" id="PTHR12358">
    <property type="entry name" value="SPHINGOSINE KINASE"/>
    <property type="match status" value="1"/>
</dbReference>
<evidence type="ECO:0000313" key="6">
    <source>
        <dbReference type="EMBL" id="GAA4779207.1"/>
    </source>
</evidence>
<dbReference type="Proteomes" id="UP001501411">
    <property type="component" value="Unassembled WGS sequence"/>
</dbReference>
<gene>
    <name evidence="6" type="ORF">GCM10023231_02390</name>
</gene>
<keyword evidence="1" id="KW-0808">Transferase</keyword>
<dbReference type="EMBL" id="BAABIQ010000002">
    <property type="protein sequence ID" value="GAA4779207.1"/>
    <property type="molecule type" value="Genomic_DNA"/>
</dbReference>
<evidence type="ECO:0000256" key="4">
    <source>
        <dbReference type="ARBA" id="ARBA00022840"/>
    </source>
</evidence>
<dbReference type="RefSeq" id="WP_345229856.1">
    <property type="nucleotide sequence ID" value="NZ_BAABIQ010000002.1"/>
</dbReference>
<dbReference type="InterPro" id="IPR017438">
    <property type="entry name" value="ATP-NAD_kinase_N"/>
</dbReference>
<dbReference type="SUPFAM" id="SSF111331">
    <property type="entry name" value="NAD kinase/diacylglycerol kinase-like"/>
    <property type="match status" value="1"/>
</dbReference>
<dbReference type="Pfam" id="PF00781">
    <property type="entry name" value="DAGK_cat"/>
    <property type="match status" value="1"/>
</dbReference>
<sequence length="296" mass="33736">MKRVLVLHNPKAGDEDHQKKELITAIESAGYTCIYSAIRQQKWKEEKYVDTILIVGGDGTVRKTIEHLLKIPHLTKRHLLSILPRGTANNIAVTLGSKEHINDLLERWKKHRIKKVDLGVIQMPAAESFFLEGVGYGFLPRLIAVMAKLKISEHIDKKEELNLALEKLLHVTATYKAKRAMIRVNGQELVGDFLLVEVLNNGSVGPKLRLAPEANMSDGWIEVVLLREDQREQFIHYLQSLIDGGTAKCPCQVVRTNHAEIQWECAWLHVDDKLVRLKRKTKLQLGVRHHVLNFLV</sequence>
<dbReference type="Gene3D" id="2.60.200.40">
    <property type="match status" value="1"/>
</dbReference>
<dbReference type="SMART" id="SM00046">
    <property type="entry name" value="DAGKc"/>
    <property type="match status" value="1"/>
</dbReference>
<dbReference type="PROSITE" id="PS50146">
    <property type="entry name" value="DAGK"/>
    <property type="match status" value="1"/>
</dbReference>
<evidence type="ECO:0000259" key="5">
    <source>
        <dbReference type="PROSITE" id="PS50146"/>
    </source>
</evidence>
<keyword evidence="2" id="KW-0547">Nucleotide-binding</keyword>
<evidence type="ECO:0000256" key="1">
    <source>
        <dbReference type="ARBA" id="ARBA00022679"/>
    </source>
</evidence>